<comment type="caution">
    <text evidence="1">The sequence shown here is derived from an EMBL/GenBank/DDBJ whole genome shotgun (WGS) entry which is preliminary data.</text>
</comment>
<evidence type="ECO:0000313" key="1">
    <source>
        <dbReference type="EMBL" id="EKU10454.1"/>
    </source>
</evidence>
<dbReference type="PATRIC" id="fig|1244083.3.peg.2024"/>
<dbReference type="EMBL" id="AMZQ01000012">
    <property type="protein sequence ID" value="EKU10454.1"/>
    <property type="molecule type" value="Genomic_DNA"/>
</dbReference>
<proteinExistence type="predicted"/>
<gene>
    <name evidence="1" type="ORF">CSUNSWCD_780</name>
</gene>
<organism evidence="1 2">
    <name type="scientific">Campylobacter showae CSUNSWCD</name>
    <dbReference type="NCBI Taxonomy" id="1244083"/>
    <lineage>
        <taxon>Bacteria</taxon>
        <taxon>Pseudomonadati</taxon>
        <taxon>Campylobacterota</taxon>
        <taxon>Epsilonproteobacteria</taxon>
        <taxon>Campylobacterales</taxon>
        <taxon>Campylobacteraceae</taxon>
        <taxon>Campylobacter</taxon>
    </lineage>
</organism>
<sequence>MFKFYFSSLLLARLFTVFLLTFSLFLFIFLFLLLSATFTAPPQNRASPSNLA</sequence>
<dbReference type="Proteomes" id="UP000011939">
    <property type="component" value="Unassembled WGS sequence"/>
</dbReference>
<reference evidence="1 2" key="1">
    <citation type="journal article" date="2013" name="Genome Announc.">
        <title>Genome Sequence of Campylobacter showae UNSWCD, Isolated from a Patient with Crohn's Disease.</title>
        <authorList>
            <person name="Tay A.P."/>
            <person name="Kaakoush N.O."/>
            <person name="Deshpande N.P."/>
            <person name="Chen Z."/>
            <person name="Mitchell H."/>
            <person name="Wilkins M.R."/>
        </authorList>
    </citation>
    <scope>NUCLEOTIDE SEQUENCE [LARGE SCALE GENOMIC DNA]</scope>
    <source>
        <strain evidence="1 2">CSUNSWCD</strain>
    </source>
</reference>
<name>M5INN5_9BACT</name>
<dbReference type="AlphaFoldDB" id="M5INN5"/>
<protein>
    <submittedName>
        <fullName evidence="1">Uncharacterized protein</fullName>
    </submittedName>
</protein>
<accession>M5INN5</accession>
<evidence type="ECO:0000313" key="2">
    <source>
        <dbReference type="Proteomes" id="UP000011939"/>
    </source>
</evidence>